<evidence type="ECO:0000313" key="2">
    <source>
        <dbReference type="Proteomes" id="UP000192997"/>
    </source>
</evidence>
<dbReference type="EMBL" id="NBYN01000003">
    <property type="protein sequence ID" value="OSO97369.1"/>
    <property type="molecule type" value="Genomic_DNA"/>
</dbReference>
<sequence length="116" mass="12712">MFGFIKNLIAGILSFISGIFGKKDEYYLELKEENEPTTVVPTAPVVKVESVVPPKVESKVESVSAPAAKPVEKPVVAKETTFAPQYLLTLTSRTRRRPGANMSSFLDMARQAKVPT</sequence>
<name>A0A1X4GJJ6_9CYAN</name>
<organism evidence="1 2">
    <name type="scientific">Cylindrospermopsis raciborskii CENA303</name>
    <dbReference type="NCBI Taxonomy" id="1170769"/>
    <lineage>
        <taxon>Bacteria</taxon>
        <taxon>Bacillati</taxon>
        <taxon>Cyanobacteriota</taxon>
        <taxon>Cyanophyceae</taxon>
        <taxon>Nostocales</taxon>
        <taxon>Aphanizomenonaceae</taxon>
        <taxon>Cylindrospermopsis</taxon>
    </lineage>
</organism>
<reference evidence="2" key="1">
    <citation type="submission" date="2017-04" db="EMBL/GenBank/DDBJ databases">
        <authorList>
            <person name="Abreu V.A."/>
            <person name="Popin R.V."/>
            <person name="Rigonato J."/>
            <person name="Andreote A.P."/>
            <person name="Schaker P.C."/>
            <person name="Hoff-Risseti C."/>
            <person name="Alvarenga D.O."/>
            <person name="Varani A.M."/>
            <person name="Fiore M.F."/>
        </authorList>
    </citation>
    <scope>NUCLEOTIDE SEQUENCE [LARGE SCALE GENOMIC DNA]</scope>
    <source>
        <strain evidence="2">CENA303</strain>
    </source>
</reference>
<dbReference type="AlphaFoldDB" id="A0A1X4GJJ6"/>
<evidence type="ECO:0000313" key="1">
    <source>
        <dbReference type="EMBL" id="OSO97369.1"/>
    </source>
</evidence>
<comment type="caution">
    <text evidence="1">The sequence shown here is derived from an EMBL/GenBank/DDBJ whole genome shotgun (WGS) entry which is preliminary data.</text>
</comment>
<dbReference type="Proteomes" id="UP000192997">
    <property type="component" value="Unassembled WGS sequence"/>
</dbReference>
<dbReference type="RefSeq" id="WP_085726722.1">
    <property type="nucleotide sequence ID" value="NZ_NBYN01000003.1"/>
</dbReference>
<accession>A0A1X4GJJ6</accession>
<proteinExistence type="predicted"/>
<protein>
    <submittedName>
        <fullName evidence="1">Uncharacterized protein</fullName>
    </submittedName>
</protein>
<gene>
    <name evidence="1" type="ORF">B7O87_00965</name>
</gene>